<organism evidence="2 3">
    <name type="scientific">Flammeovirga pacifica</name>
    <dbReference type="NCBI Taxonomy" id="915059"/>
    <lineage>
        <taxon>Bacteria</taxon>
        <taxon>Pseudomonadati</taxon>
        <taxon>Bacteroidota</taxon>
        <taxon>Cytophagia</taxon>
        <taxon>Cytophagales</taxon>
        <taxon>Flammeovirgaceae</taxon>
        <taxon>Flammeovirga</taxon>
    </lineage>
</organism>
<dbReference type="STRING" id="915059.NH26_06710"/>
<dbReference type="AlphaFoldDB" id="A0A1S1Z5H0"/>
<protein>
    <recommendedName>
        <fullName evidence="4">Thioredoxin domain-containing protein</fullName>
    </recommendedName>
</protein>
<feature type="signal peptide" evidence="1">
    <location>
        <begin position="1"/>
        <end position="21"/>
    </location>
</feature>
<sequence length="185" mass="20664">MNSKTILAFIVLCFTFHGLFAQKGQMFPTMKAETINDKVITLPDHTKGKATLIGVAYSKKSQENLESWMQPIYSTFINPPKSDLFGSTTYNVNMQFVALARGIAKAAEKTLKGNMKKNIDKKLHDNVAIVLGSVKEYKKKLNLGAKDDPYFFILSPEGKILFVTSGKYSPSKMSAIEDALYDYTE</sequence>
<keyword evidence="1" id="KW-0732">Signal</keyword>
<dbReference type="PANTHER" id="PTHR28106:SF1">
    <property type="entry name" value="MITOCHONDRIAL ATPASE COMPLEX SUBUNIT ATP10"/>
    <property type="match status" value="1"/>
</dbReference>
<evidence type="ECO:0008006" key="4">
    <source>
        <dbReference type="Google" id="ProtNLM"/>
    </source>
</evidence>
<name>A0A1S1Z5H0_FLAPC</name>
<reference evidence="2 3" key="1">
    <citation type="journal article" date="2012" name="Int. J. Syst. Evol. Microbiol.">
        <title>Flammeovirga pacifica sp. nov., isolated from deep-sea sediment.</title>
        <authorList>
            <person name="Xu H."/>
            <person name="Fu Y."/>
            <person name="Yang N."/>
            <person name="Ding Z."/>
            <person name="Lai Q."/>
            <person name="Zeng R."/>
        </authorList>
    </citation>
    <scope>NUCLEOTIDE SEQUENCE [LARGE SCALE GENOMIC DNA]</scope>
    <source>
        <strain evidence="3">DSM 24597 / LMG 26175 / WPAGA1</strain>
    </source>
</reference>
<dbReference type="EMBL" id="JRYR02000001">
    <property type="protein sequence ID" value="OHX68472.1"/>
    <property type="molecule type" value="Genomic_DNA"/>
</dbReference>
<evidence type="ECO:0000313" key="3">
    <source>
        <dbReference type="Proteomes" id="UP000179797"/>
    </source>
</evidence>
<evidence type="ECO:0000313" key="2">
    <source>
        <dbReference type="EMBL" id="OHX68472.1"/>
    </source>
</evidence>
<feature type="chain" id="PRO_5010316842" description="Thioredoxin domain-containing protein" evidence="1">
    <location>
        <begin position="22"/>
        <end position="185"/>
    </location>
</feature>
<keyword evidence="3" id="KW-1185">Reference proteome</keyword>
<evidence type="ECO:0000256" key="1">
    <source>
        <dbReference type="SAM" id="SignalP"/>
    </source>
</evidence>
<gene>
    <name evidence="2" type="ORF">NH26_06710</name>
</gene>
<comment type="caution">
    <text evidence="2">The sequence shown here is derived from an EMBL/GenBank/DDBJ whole genome shotgun (WGS) entry which is preliminary data.</text>
</comment>
<proteinExistence type="predicted"/>
<accession>A0A1S1Z5H0</accession>
<dbReference type="Proteomes" id="UP000179797">
    <property type="component" value="Unassembled WGS sequence"/>
</dbReference>
<dbReference type="InterPro" id="IPR007849">
    <property type="entry name" value="ATP10"/>
</dbReference>
<dbReference type="Pfam" id="PF05176">
    <property type="entry name" value="ATP-synt_10"/>
    <property type="match status" value="1"/>
</dbReference>
<dbReference type="PANTHER" id="PTHR28106">
    <property type="entry name" value="MITOCHONDRIAL ATPASE COMPLEX SUBUNIT ATP10"/>
    <property type="match status" value="1"/>
</dbReference>